<dbReference type="OrthoDB" id="335174at2"/>
<dbReference type="EMBL" id="FNEK01000076">
    <property type="protein sequence ID" value="SDL28408.1"/>
    <property type="molecule type" value="Genomic_DNA"/>
</dbReference>
<proteinExistence type="predicted"/>
<evidence type="ECO:0000259" key="6">
    <source>
        <dbReference type="PROSITE" id="PS51007"/>
    </source>
</evidence>
<evidence type="ECO:0000313" key="7">
    <source>
        <dbReference type="EMBL" id="SDL28408.1"/>
    </source>
</evidence>
<evidence type="ECO:0000256" key="4">
    <source>
        <dbReference type="PROSITE-ProRule" id="PRU00433"/>
    </source>
</evidence>
<dbReference type="RefSeq" id="WP_093163129.1">
    <property type="nucleotide sequence ID" value="NZ_FNEK01000076.1"/>
</dbReference>
<keyword evidence="2 4" id="KW-0479">Metal-binding</keyword>
<dbReference type="GO" id="GO:0046872">
    <property type="term" value="F:metal ion binding"/>
    <property type="evidence" value="ECO:0007669"/>
    <property type="project" value="UniProtKB-KW"/>
</dbReference>
<dbReference type="PROSITE" id="PS51007">
    <property type="entry name" value="CYTC"/>
    <property type="match status" value="1"/>
</dbReference>
<feature type="chain" id="PRO_5011546528" evidence="5">
    <location>
        <begin position="21"/>
        <end position="133"/>
    </location>
</feature>
<dbReference type="Pfam" id="PF13442">
    <property type="entry name" value="Cytochrome_CBB3"/>
    <property type="match status" value="1"/>
</dbReference>
<evidence type="ECO:0000256" key="1">
    <source>
        <dbReference type="ARBA" id="ARBA00022617"/>
    </source>
</evidence>
<feature type="signal peptide" evidence="5">
    <location>
        <begin position="1"/>
        <end position="20"/>
    </location>
</feature>
<dbReference type="STRING" id="571298.SAMN04488026_107616"/>
<protein>
    <submittedName>
        <fullName evidence="7">Cytochrome C oxidase, cbb3-type, subunit III</fullName>
    </submittedName>
</protein>
<evidence type="ECO:0000256" key="3">
    <source>
        <dbReference type="ARBA" id="ARBA00023004"/>
    </source>
</evidence>
<evidence type="ECO:0000256" key="2">
    <source>
        <dbReference type="ARBA" id="ARBA00022723"/>
    </source>
</evidence>
<gene>
    <name evidence="7" type="ORF">SAMN04488026_107616</name>
</gene>
<dbReference type="Proteomes" id="UP000199382">
    <property type="component" value="Unassembled WGS sequence"/>
</dbReference>
<dbReference type="Gene3D" id="1.10.760.10">
    <property type="entry name" value="Cytochrome c-like domain"/>
    <property type="match status" value="1"/>
</dbReference>
<sequence>MSARIAVLLSALLLPANVHAMDAQAGKALFQRYCATCHGGTGGGDGPTARIISVAPTKLTELSAANGGLFPFSRVIRRIDGREIVVAHGSPMPIYGAFFEGDDLVLVPSDDGEIEASPPVIAIARYLEEIQEK</sequence>
<dbReference type="InterPro" id="IPR036909">
    <property type="entry name" value="Cyt_c-like_dom_sf"/>
</dbReference>
<dbReference type="SUPFAM" id="SSF46626">
    <property type="entry name" value="Cytochrome c"/>
    <property type="match status" value="1"/>
</dbReference>
<evidence type="ECO:0000256" key="5">
    <source>
        <dbReference type="SAM" id="SignalP"/>
    </source>
</evidence>
<keyword evidence="3 4" id="KW-0408">Iron</keyword>
<accession>A0A1G9ISX4</accession>
<evidence type="ECO:0000313" key="8">
    <source>
        <dbReference type="Proteomes" id="UP000199382"/>
    </source>
</evidence>
<dbReference type="GO" id="GO:0020037">
    <property type="term" value="F:heme binding"/>
    <property type="evidence" value="ECO:0007669"/>
    <property type="project" value="InterPro"/>
</dbReference>
<feature type="domain" description="Cytochrome c" evidence="6">
    <location>
        <begin position="21"/>
        <end position="131"/>
    </location>
</feature>
<keyword evidence="5" id="KW-0732">Signal</keyword>
<name>A0A1G9ISX4_9RHOB</name>
<keyword evidence="1 4" id="KW-0349">Heme</keyword>
<dbReference type="GO" id="GO:0009055">
    <property type="term" value="F:electron transfer activity"/>
    <property type="evidence" value="ECO:0007669"/>
    <property type="project" value="InterPro"/>
</dbReference>
<dbReference type="AlphaFoldDB" id="A0A1G9ISX4"/>
<keyword evidence="8" id="KW-1185">Reference proteome</keyword>
<dbReference type="InterPro" id="IPR009056">
    <property type="entry name" value="Cyt_c-like_dom"/>
</dbReference>
<reference evidence="7 8" key="1">
    <citation type="submission" date="2016-10" db="EMBL/GenBank/DDBJ databases">
        <authorList>
            <person name="de Groot N.N."/>
        </authorList>
    </citation>
    <scope>NUCLEOTIDE SEQUENCE [LARGE SCALE GENOMIC DNA]</scope>
    <source>
        <strain evidence="7 8">DSM 25294</strain>
    </source>
</reference>
<organism evidence="7 8">
    <name type="scientific">Aliiruegeria lutimaris</name>
    <dbReference type="NCBI Taxonomy" id="571298"/>
    <lineage>
        <taxon>Bacteria</taxon>
        <taxon>Pseudomonadati</taxon>
        <taxon>Pseudomonadota</taxon>
        <taxon>Alphaproteobacteria</taxon>
        <taxon>Rhodobacterales</taxon>
        <taxon>Roseobacteraceae</taxon>
        <taxon>Aliiruegeria</taxon>
    </lineage>
</organism>